<comment type="similarity">
    <text evidence="2 9 10">Belongs to the acetokinase family.</text>
</comment>
<dbReference type="HAMAP" id="MF_00542">
    <property type="entry name" value="Butyrate_kinase"/>
    <property type="match status" value="1"/>
</dbReference>
<reference evidence="11 12" key="1">
    <citation type="submission" date="2020-06" db="EMBL/GenBank/DDBJ databases">
        <authorList>
            <person name="Cao W.R."/>
        </authorList>
    </citation>
    <scope>NUCLEOTIDE SEQUENCE [LARGE SCALE GENOMIC DNA]</scope>
    <source>
        <strain evidence="11 12">B1Z28</strain>
    </source>
</reference>
<evidence type="ECO:0000256" key="6">
    <source>
        <dbReference type="ARBA" id="ARBA00022777"/>
    </source>
</evidence>
<keyword evidence="7 9" id="KW-0067">ATP-binding</keyword>
<dbReference type="GO" id="GO:0047761">
    <property type="term" value="F:butyrate kinase activity"/>
    <property type="evidence" value="ECO:0007669"/>
    <property type="project" value="UniProtKB-EC"/>
</dbReference>
<keyword evidence="3 9" id="KW-0963">Cytoplasm</keyword>
<dbReference type="InterPro" id="IPR043129">
    <property type="entry name" value="ATPase_NBD"/>
</dbReference>
<evidence type="ECO:0000256" key="2">
    <source>
        <dbReference type="ARBA" id="ARBA00008748"/>
    </source>
</evidence>
<dbReference type="PIRSF" id="PIRSF036458">
    <property type="entry name" value="Butyrate_kin"/>
    <property type="match status" value="1"/>
</dbReference>
<dbReference type="EMBL" id="JABXWT010000011">
    <property type="protein sequence ID" value="NVO57424.1"/>
    <property type="molecule type" value="Genomic_DNA"/>
</dbReference>
<protein>
    <recommendedName>
        <fullName evidence="9">Probable butyrate kinase</fullName>
        <shortName evidence="9">BK</shortName>
        <ecNumber evidence="9">2.7.2.7</ecNumber>
    </recommendedName>
    <alternativeName>
        <fullName evidence="9">Branched-chain carboxylic acid kinase</fullName>
    </alternativeName>
</protein>
<dbReference type="Gene3D" id="3.30.420.40">
    <property type="match status" value="2"/>
</dbReference>
<dbReference type="PANTHER" id="PTHR21060">
    <property type="entry name" value="ACETATE KINASE"/>
    <property type="match status" value="1"/>
</dbReference>
<dbReference type="EC" id="2.7.2.7" evidence="9"/>
<keyword evidence="5 9" id="KW-0547">Nucleotide-binding</keyword>
<keyword evidence="12" id="KW-1185">Reference proteome</keyword>
<name>A0ABX2PWM7_9RHOB</name>
<dbReference type="SUPFAM" id="SSF53067">
    <property type="entry name" value="Actin-like ATPase domain"/>
    <property type="match status" value="2"/>
</dbReference>
<accession>A0ABX2PWM7</accession>
<dbReference type="NCBIfam" id="NF002834">
    <property type="entry name" value="PRK03011.1-5"/>
    <property type="match status" value="1"/>
</dbReference>
<evidence type="ECO:0000256" key="5">
    <source>
        <dbReference type="ARBA" id="ARBA00022741"/>
    </source>
</evidence>
<dbReference type="InterPro" id="IPR011245">
    <property type="entry name" value="Butyrate_kin"/>
</dbReference>
<evidence type="ECO:0000256" key="8">
    <source>
        <dbReference type="ARBA" id="ARBA00048596"/>
    </source>
</evidence>
<dbReference type="InterPro" id="IPR000890">
    <property type="entry name" value="Aliphatic_acid_kin_short-chain"/>
</dbReference>
<sequence length="372" mass="39727">MMREVILAINPGTTTTRCALYSIQGAQLGCIVEETLEHDEVRMAEFAEISDQLEYRSECVAAFLQAHMRSDDLVIACAGRGGMLTPVPSGVIAVNDDLVDFALNRPVYKHSSNLGAPLANSIAAPLGIPAYIVDPVSVDELPPVARVTGCKELPRFSFVHALNIRACTRKLAAELGKPFDDMRVVVAHLGAGISVATLLGGKIVESSNRQEQSPFSPERAGGLPPLPLIELCFSGKYSKEELLKKLYGQGGVYAHLGTKDMRKVEAMIEGGDDHARLIHDALIYQIAKAIGASAAVADFDLDGIILTGGMAQSRRVSTTLTNKVQRIAPVTVYAGSNECLALAEGAARVLQGQETPMIWQDDTAVAEGVTQC</sequence>
<gene>
    <name evidence="9 11" type="primary">buk</name>
    <name evidence="11" type="ORF">HW561_16635</name>
</gene>
<keyword evidence="6 9" id="KW-0418">Kinase</keyword>
<dbReference type="CDD" id="cd24011">
    <property type="entry name" value="ASKHA_NBD_BK"/>
    <property type="match status" value="1"/>
</dbReference>
<evidence type="ECO:0000256" key="3">
    <source>
        <dbReference type="ARBA" id="ARBA00022490"/>
    </source>
</evidence>
<evidence type="ECO:0000256" key="7">
    <source>
        <dbReference type="ARBA" id="ARBA00022840"/>
    </source>
</evidence>
<dbReference type="Proteomes" id="UP000630805">
    <property type="component" value="Unassembled WGS sequence"/>
</dbReference>
<evidence type="ECO:0000256" key="10">
    <source>
        <dbReference type="RuleBase" id="RU003835"/>
    </source>
</evidence>
<evidence type="ECO:0000256" key="1">
    <source>
        <dbReference type="ARBA" id="ARBA00004496"/>
    </source>
</evidence>
<evidence type="ECO:0000313" key="12">
    <source>
        <dbReference type="Proteomes" id="UP000630805"/>
    </source>
</evidence>
<comment type="catalytic activity">
    <reaction evidence="8 9">
        <text>butanoate + ATP = butanoyl phosphate + ADP</text>
        <dbReference type="Rhea" id="RHEA:13585"/>
        <dbReference type="ChEBI" id="CHEBI:17968"/>
        <dbReference type="ChEBI" id="CHEBI:30616"/>
        <dbReference type="ChEBI" id="CHEBI:58079"/>
        <dbReference type="ChEBI" id="CHEBI:456216"/>
        <dbReference type="EC" id="2.7.2.7"/>
    </reaction>
</comment>
<dbReference type="PROSITE" id="PS01076">
    <property type="entry name" value="ACETATE_KINASE_2"/>
    <property type="match status" value="1"/>
</dbReference>
<dbReference type="PANTHER" id="PTHR21060:SF20">
    <property type="entry name" value="BUTYRATE KINASE 1-RELATED"/>
    <property type="match status" value="1"/>
</dbReference>
<dbReference type="Pfam" id="PF00871">
    <property type="entry name" value="Acetate_kinase"/>
    <property type="match status" value="1"/>
</dbReference>
<evidence type="ECO:0000313" key="11">
    <source>
        <dbReference type="EMBL" id="NVO57424.1"/>
    </source>
</evidence>
<dbReference type="NCBIfam" id="TIGR02707">
    <property type="entry name" value="butyr_kinase"/>
    <property type="match status" value="1"/>
</dbReference>
<dbReference type="InterPro" id="IPR023865">
    <property type="entry name" value="Aliphatic_acid_kinase_CS"/>
</dbReference>
<evidence type="ECO:0000256" key="4">
    <source>
        <dbReference type="ARBA" id="ARBA00022679"/>
    </source>
</evidence>
<comment type="caution">
    <text evidence="11">The sequence shown here is derived from an EMBL/GenBank/DDBJ whole genome shotgun (WGS) entry which is preliminary data.</text>
</comment>
<organism evidence="11 12">
    <name type="scientific">Ruegeria haliotis</name>
    <dbReference type="NCBI Taxonomy" id="2747601"/>
    <lineage>
        <taxon>Bacteria</taxon>
        <taxon>Pseudomonadati</taxon>
        <taxon>Pseudomonadota</taxon>
        <taxon>Alphaproteobacteria</taxon>
        <taxon>Rhodobacterales</taxon>
        <taxon>Roseobacteraceae</taxon>
        <taxon>Ruegeria</taxon>
    </lineage>
</organism>
<comment type="subcellular location">
    <subcellularLocation>
        <location evidence="1 9">Cytoplasm</location>
    </subcellularLocation>
</comment>
<dbReference type="RefSeq" id="WP_176866494.1">
    <property type="nucleotide sequence ID" value="NZ_JABXWT010000011.1"/>
</dbReference>
<keyword evidence="4 9" id="KW-0808">Transferase</keyword>
<evidence type="ECO:0000256" key="9">
    <source>
        <dbReference type="HAMAP-Rule" id="MF_00542"/>
    </source>
</evidence>
<proteinExistence type="inferred from homology"/>
<dbReference type="PRINTS" id="PR00471">
    <property type="entry name" value="ACETATEKNASE"/>
</dbReference>